<dbReference type="SUPFAM" id="SSF56349">
    <property type="entry name" value="DNA breaking-rejoining enzymes"/>
    <property type="match status" value="1"/>
</dbReference>
<protein>
    <recommendedName>
        <fullName evidence="4">DNA integration/recombination/inversion protein</fullName>
    </recommendedName>
</protein>
<proteinExistence type="predicted"/>
<name>E5AUE6_MYCRK</name>
<dbReference type="HOGENOM" id="CLU_3047195_0_0_4"/>
<dbReference type="InterPro" id="IPR011010">
    <property type="entry name" value="DNA_brk_join_enz"/>
</dbReference>
<dbReference type="KEGG" id="brh:RBRH_01886"/>
<dbReference type="GO" id="GO:0006310">
    <property type="term" value="P:DNA recombination"/>
    <property type="evidence" value="ECO:0007669"/>
    <property type="project" value="UniProtKB-KW"/>
</dbReference>
<dbReference type="GO" id="GO:0003677">
    <property type="term" value="F:DNA binding"/>
    <property type="evidence" value="ECO:0007669"/>
    <property type="project" value="InterPro"/>
</dbReference>
<sequence length="55" mass="6365">MRHTHASHALARGAELIMVHDNLRHSSIPTTSIYLHSDEVQRVRRFDQAFEARKA</sequence>
<dbReference type="EMBL" id="FR687360">
    <property type="protein sequence ID" value="CBW76720.1"/>
    <property type="molecule type" value="Genomic_DNA"/>
</dbReference>
<gene>
    <name evidence="2" type="ordered locus">RBRH_01886</name>
</gene>
<reference evidence="2 3" key="1">
    <citation type="journal article" date="2011" name="J. Bacteriol.">
        <title>Complete genome sequence of Burkholderia rhizoxinica, an endosymbiont of Rhizopus microsporus.</title>
        <authorList>
            <person name="Lackner G."/>
            <person name="Moebius N."/>
            <person name="Partida-Martinez L."/>
            <person name="Hertweck C."/>
        </authorList>
    </citation>
    <scope>NUCLEOTIDE SEQUENCE [LARGE SCALE GENOMIC DNA]</scope>
    <source>
        <strain evidence="3">DSM 19002 / CIP 109453 / HKI 454</strain>
        <plasmid evidence="2 3">pBRH01</plasmid>
    </source>
</reference>
<keyword evidence="1" id="KW-0233">DNA recombination</keyword>
<dbReference type="eggNOG" id="COG4974">
    <property type="taxonomic scope" value="Bacteria"/>
</dbReference>
<dbReference type="GO" id="GO:0015074">
    <property type="term" value="P:DNA integration"/>
    <property type="evidence" value="ECO:0007669"/>
    <property type="project" value="InterPro"/>
</dbReference>
<evidence type="ECO:0008006" key="4">
    <source>
        <dbReference type="Google" id="ProtNLM"/>
    </source>
</evidence>
<organism evidence="2 3">
    <name type="scientific">Mycetohabitans rhizoxinica (strain DSM 19002 / CIP 109453 / HKI 454)</name>
    <name type="common">Paraburkholderia rhizoxinica</name>
    <dbReference type="NCBI Taxonomy" id="882378"/>
    <lineage>
        <taxon>Bacteria</taxon>
        <taxon>Pseudomonadati</taxon>
        <taxon>Pseudomonadota</taxon>
        <taxon>Betaproteobacteria</taxon>
        <taxon>Burkholderiales</taxon>
        <taxon>Burkholderiaceae</taxon>
        <taxon>Mycetohabitans</taxon>
    </lineage>
</organism>
<keyword evidence="2" id="KW-0614">Plasmid</keyword>
<dbReference type="Proteomes" id="UP000007437">
    <property type="component" value="Plasmid pBRH01"/>
</dbReference>
<evidence type="ECO:0000256" key="1">
    <source>
        <dbReference type="ARBA" id="ARBA00023172"/>
    </source>
</evidence>
<geneLocation type="plasmid" evidence="2 3">
    <name>pBRH01</name>
</geneLocation>
<accession>E5AUE6</accession>
<evidence type="ECO:0000313" key="2">
    <source>
        <dbReference type="EMBL" id="CBW76720.1"/>
    </source>
</evidence>
<dbReference type="AlphaFoldDB" id="E5AUE6"/>
<dbReference type="InterPro" id="IPR013762">
    <property type="entry name" value="Integrase-like_cat_sf"/>
</dbReference>
<evidence type="ECO:0000313" key="3">
    <source>
        <dbReference type="Proteomes" id="UP000007437"/>
    </source>
</evidence>
<dbReference type="Gene3D" id="1.10.443.10">
    <property type="entry name" value="Intergrase catalytic core"/>
    <property type="match status" value="1"/>
</dbReference>